<feature type="region of interest" description="Disordered" evidence="1">
    <location>
        <begin position="22"/>
        <end position="43"/>
    </location>
</feature>
<dbReference type="InParanoid" id="A0A0G4E8Z2"/>
<evidence type="ECO:0000313" key="2">
    <source>
        <dbReference type="EMBL" id="CEL91671.1"/>
    </source>
</evidence>
<dbReference type="EMBL" id="CDMY01000013">
    <property type="protein sequence ID" value="CEL91671.1"/>
    <property type="molecule type" value="Genomic_DNA"/>
</dbReference>
<sequence>MHITGQTGTTPLTLTKRALNRRSGRGAGAQQGQQQQAGQGGSGVVAACGGSLCDKQYRGDGCNVCLQRAQTIASSAVVSAQVGCSEFGGFTHFQSRRFLTQYVIASNAIDSLQPGNVDPEVFDWFEVEFNNFLKTTRVLVCG</sequence>
<gene>
    <name evidence="2" type="ORF">Vbra_10823</name>
</gene>
<keyword evidence="3" id="KW-1185">Reference proteome</keyword>
<dbReference type="Proteomes" id="UP000041254">
    <property type="component" value="Unassembled WGS sequence"/>
</dbReference>
<name>A0A0G4E8Z2_VITBC</name>
<protein>
    <submittedName>
        <fullName evidence="2">Uncharacterized protein</fullName>
    </submittedName>
</protein>
<dbReference type="VEuPathDB" id="CryptoDB:Vbra_10823"/>
<reference evidence="2 3" key="1">
    <citation type="submission" date="2014-11" db="EMBL/GenBank/DDBJ databases">
        <authorList>
            <person name="Zhu J."/>
            <person name="Qi W."/>
            <person name="Song R."/>
        </authorList>
    </citation>
    <scope>NUCLEOTIDE SEQUENCE [LARGE SCALE GENOMIC DNA]</scope>
</reference>
<dbReference type="AlphaFoldDB" id="A0A0G4E8Z2"/>
<accession>A0A0G4E8Z2</accession>
<organism evidence="2 3">
    <name type="scientific">Vitrella brassicaformis (strain CCMP3155)</name>
    <dbReference type="NCBI Taxonomy" id="1169540"/>
    <lineage>
        <taxon>Eukaryota</taxon>
        <taxon>Sar</taxon>
        <taxon>Alveolata</taxon>
        <taxon>Colpodellida</taxon>
        <taxon>Vitrellaceae</taxon>
        <taxon>Vitrella</taxon>
    </lineage>
</organism>
<feature type="compositionally biased region" description="Low complexity" evidence="1">
    <location>
        <begin position="28"/>
        <end position="37"/>
    </location>
</feature>
<evidence type="ECO:0000313" key="3">
    <source>
        <dbReference type="Proteomes" id="UP000041254"/>
    </source>
</evidence>
<evidence type="ECO:0000256" key="1">
    <source>
        <dbReference type="SAM" id="MobiDB-lite"/>
    </source>
</evidence>
<proteinExistence type="predicted"/>